<dbReference type="GO" id="GO:0051539">
    <property type="term" value="F:4 iron, 4 sulfur cluster binding"/>
    <property type="evidence" value="ECO:0007669"/>
    <property type="project" value="UniProtKB-UniRule"/>
</dbReference>
<gene>
    <name evidence="12 14" type="primary">moaA</name>
    <name evidence="14" type="ORF">FCL42_10620</name>
</gene>
<dbReference type="Gene3D" id="3.20.20.70">
    <property type="entry name" value="Aldolase class I"/>
    <property type="match status" value="1"/>
</dbReference>
<dbReference type="GO" id="GO:1904047">
    <property type="term" value="F:S-adenosyl-L-methionine binding"/>
    <property type="evidence" value="ECO:0007669"/>
    <property type="project" value="UniProtKB-UniRule"/>
</dbReference>
<evidence type="ECO:0000256" key="2">
    <source>
        <dbReference type="ARBA" id="ARBA00022485"/>
    </source>
</evidence>
<keyword evidence="3 12" id="KW-0949">S-adenosyl-L-methionine</keyword>
<evidence type="ECO:0000256" key="3">
    <source>
        <dbReference type="ARBA" id="ARBA00022691"/>
    </source>
</evidence>
<dbReference type="Pfam" id="PF04055">
    <property type="entry name" value="Radical_SAM"/>
    <property type="match status" value="1"/>
</dbReference>
<comment type="function">
    <text evidence="12">Catalyzes the cyclization of GTP to (8S)-3',8-cyclo-7,8-dihydroguanosine 5'-triphosphate.</text>
</comment>
<name>A0A4U1BMV7_9GAMM</name>
<dbReference type="EC" id="4.1.99.22" evidence="1 12"/>
<dbReference type="SFLD" id="SFLDG01067">
    <property type="entry name" value="SPASM/twitch_domain_containing"/>
    <property type="match status" value="1"/>
</dbReference>
<keyword evidence="6 12" id="KW-0408">Iron</keyword>
<dbReference type="PROSITE" id="PS51918">
    <property type="entry name" value="RADICAL_SAM"/>
    <property type="match status" value="1"/>
</dbReference>
<evidence type="ECO:0000256" key="9">
    <source>
        <dbReference type="ARBA" id="ARBA00023150"/>
    </source>
</evidence>
<comment type="catalytic activity">
    <reaction evidence="11 12">
        <text>GTP + AH2 + S-adenosyl-L-methionine = (8S)-3',8-cyclo-7,8-dihydroguanosine 5'-triphosphate + 5'-deoxyadenosine + L-methionine + A + H(+)</text>
        <dbReference type="Rhea" id="RHEA:49576"/>
        <dbReference type="ChEBI" id="CHEBI:13193"/>
        <dbReference type="ChEBI" id="CHEBI:15378"/>
        <dbReference type="ChEBI" id="CHEBI:17319"/>
        <dbReference type="ChEBI" id="CHEBI:17499"/>
        <dbReference type="ChEBI" id="CHEBI:37565"/>
        <dbReference type="ChEBI" id="CHEBI:57844"/>
        <dbReference type="ChEBI" id="CHEBI:59789"/>
        <dbReference type="ChEBI" id="CHEBI:131766"/>
        <dbReference type="EC" id="4.1.99.22"/>
    </reaction>
</comment>
<sequence>MSLMDGFGRKIDYLRLSVTDRCDFRCVYCMSENPTFLRRDDVLTLEELSTIARAFTELGVERIRLTGGEPLVRTDLPVLVRKLGKLPGLKDLSMTTNGSRLTKFADVLAGNGLQRLNISLDTLEADRFAEVTRKGNLERVLAGIDSATKAGFERVKLNAVIMKGQNDHEVLDLVNFARDKGCDISFIEEMPLGAIEEERRDNTLCTSDEVRALIEPQYPLTASSERTGGPARYYKMADSDIRIGFISPHSHNFCHECNRVRVTVKGELLLCLGNENSVDLKQVLRDNDGDVEAVKAAVIKAMKVKPEKHLFGHEDGTQILRFMSLTGG</sequence>
<keyword evidence="4 12" id="KW-0479">Metal-binding</keyword>
<dbReference type="SFLD" id="SFLDS00029">
    <property type="entry name" value="Radical_SAM"/>
    <property type="match status" value="1"/>
</dbReference>
<dbReference type="CDD" id="cd01335">
    <property type="entry name" value="Radical_SAM"/>
    <property type="match status" value="1"/>
</dbReference>
<dbReference type="GO" id="GO:0005525">
    <property type="term" value="F:GTP binding"/>
    <property type="evidence" value="ECO:0007669"/>
    <property type="project" value="UniProtKB-UniRule"/>
</dbReference>
<protein>
    <recommendedName>
        <fullName evidence="1 12">GTP 3',8-cyclase</fullName>
        <ecNumber evidence="1 12">4.1.99.22</ecNumber>
    </recommendedName>
    <alternativeName>
        <fullName evidence="12">Molybdenum cofactor biosynthesis protein A</fullName>
    </alternativeName>
</protein>
<dbReference type="SMART" id="SM00729">
    <property type="entry name" value="Elp3"/>
    <property type="match status" value="1"/>
</dbReference>
<feature type="binding site" evidence="12">
    <location>
        <position position="26"/>
    </location>
    <ligand>
        <name>[4Fe-4S] cluster</name>
        <dbReference type="ChEBI" id="CHEBI:49883"/>
        <label>1</label>
        <note>4Fe-4S-S-AdoMet</note>
    </ligand>
</feature>
<dbReference type="InterPro" id="IPR010505">
    <property type="entry name" value="MoaA_twitch"/>
</dbReference>
<dbReference type="InterPro" id="IPR000385">
    <property type="entry name" value="MoaA_NifB_PqqE_Fe-S-bd_CS"/>
</dbReference>
<evidence type="ECO:0000256" key="7">
    <source>
        <dbReference type="ARBA" id="ARBA00023014"/>
    </source>
</evidence>
<evidence type="ECO:0000259" key="13">
    <source>
        <dbReference type="PROSITE" id="PS51918"/>
    </source>
</evidence>
<keyword evidence="9 12" id="KW-0501">Molybdenum cofactor biosynthesis</keyword>
<dbReference type="InterPro" id="IPR058240">
    <property type="entry name" value="rSAM_sf"/>
</dbReference>
<keyword evidence="8 12" id="KW-0342">GTP-binding</keyword>
<feature type="binding site" evidence="12">
    <location>
        <position position="119"/>
    </location>
    <ligand>
        <name>S-adenosyl-L-methionine</name>
        <dbReference type="ChEBI" id="CHEBI:59789"/>
    </ligand>
</feature>
<dbReference type="AlphaFoldDB" id="A0A4U1BMV7"/>
<feature type="binding site" evidence="12">
    <location>
        <position position="68"/>
    </location>
    <ligand>
        <name>S-adenosyl-L-methionine</name>
        <dbReference type="ChEBI" id="CHEBI:59789"/>
    </ligand>
</feature>
<feature type="binding site" evidence="12">
    <location>
        <position position="257"/>
    </location>
    <ligand>
        <name>[4Fe-4S] cluster</name>
        <dbReference type="ChEBI" id="CHEBI:49883"/>
        <label>2</label>
        <note>4Fe-4S-substrate</note>
    </ligand>
</feature>
<comment type="subunit">
    <text evidence="12">Monomer and homodimer.</text>
</comment>
<dbReference type="GO" id="GO:0061798">
    <property type="term" value="F:GTP 3',8'-cyclase activity"/>
    <property type="evidence" value="ECO:0007669"/>
    <property type="project" value="UniProtKB-UniRule"/>
</dbReference>
<dbReference type="GO" id="GO:0006777">
    <property type="term" value="P:Mo-molybdopterin cofactor biosynthetic process"/>
    <property type="evidence" value="ECO:0007669"/>
    <property type="project" value="UniProtKB-UniRule"/>
</dbReference>
<evidence type="ECO:0000313" key="15">
    <source>
        <dbReference type="Proteomes" id="UP000305675"/>
    </source>
</evidence>
<feature type="domain" description="Radical SAM core" evidence="13">
    <location>
        <begin position="6"/>
        <end position="230"/>
    </location>
</feature>
<feature type="binding site" evidence="12">
    <location>
        <position position="95"/>
    </location>
    <ligand>
        <name>GTP</name>
        <dbReference type="ChEBI" id="CHEBI:37565"/>
    </ligand>
</feature>
<reference evidence="14 15" key="1">
    <citation type="submission" date="2019-04" db="EMBL/GenBank/DDBJ databases">
        <authorList>
            <person name="Hwang J.C."/>
        </authorList>
    </citation>
    <scope>NUCLEOTIDE SEQUENCE [LARGE SCALE GENOMIC DNA]</scope>
    <source>
        <strain evidence="14 15">IMCC35002</strain>
    </source>
</reference>
<dbReference type="RefSeq" id="WP_136863395.1">
    <property type="nucleotide sequence ID" value="NZ_SWCJ01000006.1"/>
</dbReference>
<feature type="binding site" evidence="12">
    <location>
        <position position="254"/>
    </location>
    <ligand>
        <name>[4Fe-4S] cluster</name>
        <dbReference type="ChEBI" id="CHEBI:49883"/>
        <label>2</label>
        <note>4Fe-4S-substrate</note>
    </ligand>
</feature>
<feature type="binding site" evidence="12">
    <location>
        <begin position="259"/>
        <end position="261"/>
    </location>
    <ligand>
        <name>GTP</name>
        <dbReference type="ChEBI" id="CHEBI:37565"/>
    </ligand>
</feature>
<evidence type="ECO:0000256" key="6">
    <source>
        <dbReference type="ARBA" id="ARBA00023004"/>
    </source>
</evidence>
<dbReference type="CDD" id="cd21117">
    <property type="entry name" value="Twitch_MoaA"/>
    <property type="match status" value="1"/>
</dbReference>
<dbReference type="PROSITE" id="PS01305">
    <property type="entry name" value="MOAA_NIFB_PQQE"/>
    <property type="match status" value="1"/>
</dbReference>
<dbReference type="InterPro" id="IPR050105">
    <property type="entry name" value="MoCo_biosynth_MoaA/MoaC"/>
</dbReference>
<evidence type="ECO:0000256" key="4">
    <source>
        <dbReference type="ARBA" id="ARBA00022723"/>
    </source>
</evidence>
<feature type="binding site" evidence="12">
    <location>
        <position position="15"/>
    </location>
    <ligand>
        <name>GTP</name>
        <dbReference type="ChEBI" id="CHEBI:37565"/>
    </ligand>
</feature>
<feature type="binding site" evidence="12">
    <location>
        <position position="22"/>
    </location>
    <ligand>
        <name>[4Fe-4S] cluster</name>
        <dbReference type="ChEBI" id="CHEBI:49883"/>
        <label>1</label>
        <note>4Fe-4S-S-AdoMet</note>
    </ligand>
</feature>
<dbReference type="InterPro" id="IPR006638">
    <property type="entry name" value="Elp3/MiaA/NifB-like_rSAM"/>
</dbReference>
<dbReference type="InterPro" id="IPR007197">
    <property type="entry name" value="rSAM"/>
</dbReference>
<dbReference type="InterPro" id="IPR040064">
    <property type="entry name" value="MoaA-like"/>
</dbReference>
<organism evidence="14 15">
    <name type="scientific">Ferrimonas aestuarii</name>
    <dbReference type="NCBI Taxonomy" id="2569539"/>
    <lineage>
        <taxon>Bacteria</taxon>
        <taxon>Pseudomonadati</taxon>
        <taxon>Pseudomonadota</taxon>
        <taxon>Gammaproteobacteria</taxon>
        <taxon>Alteromonadales</taxon>
        <taxon>Ferrimonadaceae</taxon>
        <taxon>Ferrimonas</taxon>
    </lineage>
</organism>
<feature type="binding site" evidence="12">
    <location>
        <position position="64"/>
    </location>
    <ligand>
        <name>GTP</name>
        <dbReference type="ChEBI" id="CHEBI:37565"/>
    </ligand>
</feature>
<dbReference type="SFLD" id="SFLDG01386">
    <property type="entry name" value="main_SPASM_domain-containing"/>
    <property type="match status" value="1"/>
</dbReference>
<dbReference type="PANTHER" id="PTHR22960">
    <property type="entry name" value="MOLYBDOPTERIN COFACTOR SYNTHESIS PROTEIN A"/>
    <property type="match status" value="1"/>
</dbReference>
<dbReference type="NCBIfam" id="TIGR02666">
    <property type="entry name" value="moaA"/>
    <property type="match status" value="1"/>
</dbReference>
<accession>A0A4U1BMV7</accession>
<keyword evidence="5 12" id="KW-0547">Nucleotide-binding</keyword>
<evidence type="ECO:0000256" key="1">
    <source>
        <dbReference type="ARBA" id="ARBA00012167"/>
    </source>
</evidence>
<dbReference type="SUPFAM" id="SSF102114">
    <property type="entry name" value="Radical SAM enzymes"/>
    <property type="match status" value="1"/>
</dbReference>
<evidence type="ECO:0000256" key="8">
    <source>
        <dbReference type="ARBA" id="ARBA00023134"/>
    </source>
</evidence>
<comment type="cofactor">
    <cofactor evidence="12">
        <name>[4Fe-4S] cluster</name>
        <dbReference type="ChEBI" id="CHEBI:49883"/>
    </cofactor>
    <text evidence="12">Binds 2 [4Fe-4S] clusters. Binds 1 [4Fe-4S] cluster coordinated with 3 cysteines and an exchangeable S-adenosyl-L-methionine and 1 [4Fe-4S] cluster coordinated with 3 cysteines and the GTP-derived substrate.</text>
</comment>
<comment type="similarity">
    <text evidence="12">Belongs to the radical SAM superfamily. MoaA family.</text>
</comment>
<dbReference type="GO" id="GO:0046872">
    <property type="term" value="F:metal ion binding"/>
    <property type="evidence" value="ECO:0007669"/>
    <property type="project" value="UniProtKB-KW"/>
</dbReference>
<evidence type="ECO:0000313" key="14">
    <source>
        <dbReference type="EMBL" id="TKB55009.1"/>
    </source>
</evidence>
<dbReference type="EMBL" id="SWCJ01000006">
    <property type="protein sequence ID" value="TKB55009.1"/>
    <property type="molecule type" value="Genomic_DNA"/>
</dbReference>
<dbReference type="InterPro" id="IPR013785">
    <property type="entry name" value="Aldolase_TIM"/>
</dbReference>
<proteinExistence type="inferred from homology"/>
<dbReference type="PANTHER" id="PTHR22960:SF0">
    <property type="entry name" value="MOLYBDENUM COFACTOR BIOSYNTHESIS PROTEIN 1"/>
    <property type="match status" value="1"/>
</dbReference>
<keyword evidence="10 12" id="KW-0456">Lyase</keyword>
<keyword evidence="7 12" id="KW-0411">Iron-sulfur</keyword>
<evidence type="ECO:0000256" key="12">
    <source>
        <dbReference type="HAMAP-Rule" id="MF_01225"/>
    </source>
</evidence>
<dbReference type="InterPro" id="IPR013483">
    <property type="entry name" value="MoaA"/>
</dbReference>
<evidence type="ECO:0000256" key="11">
    <source>
        <dbReference type="ARBA" id="ARBA00048697"/>
    </source>
</evidence>
<comment type="caution">
    <text evidence="14">The sequence shown here is derived from an EMBL/GenBank/DDBJ whole genome shotgun (WGS) entry which is preliminary data.</text>
</comment>
<keyword evidence="15" id="KW-1185">Reference proteome</keyword>
<dbReference type="GO" id="GO:0061799">
    <property type="term" value="F:cyclic pyranopterin monophosphate synthase activity"/>
    <property type="evidence" value="ECO:0007669"/>
    <property type="project" value="TreeGrafter"/>
</dbReference>
<feature type="binding site" evidence="12">
    <location>
        <position position="29"/>
    </location>
    <ligand>
        <name>[4Fe-4S] cluster</name>
        <dbReference type="ChEBI" id="CHEBI:49883"/>
        <label>1</label>
        <note>4Fe-4S-S-AdoMet</note>
    </ligand>
</feature>
<feature type="binding site" evidence="12">
    <location>
        <position position="28"/>
    </location>
    <ligand>
        <name>S-adenosyl-L-methionine</name>
        <dbReference type="ChEBI" id="CHEBI:59789"/>
    </ligand>
</feature>
<dbReference type="HAMAP" id="MF_01225_B">
    <property type="entry name" value="MoaA_B"/>
    <property type="match status" value="1"/>
</dbReference>
<dbReference type="Proteomes" id="UP000305675">
    <property type="component" value="Unassembled WGS sequence"/>
</dbReference>
<comment type="pathway">
    <text evidence="12">Cofactor biosynthesis; molybdopterin biosynthesis.</text>
</comment>
<dbReference type="OrthoDB" id="9763993at2"/>
<feature type="binding site" evidence="12">
    <location>
        <position position="156"/>
    </location>
    <ligand>
        <name>GTP</name>
        <dbReference type="ChEBI" id="CHEBI:37565"/>
    </ligand>
</feature>
<feature type="binding site" evidence="12">
    <location>
        <position position="271"/>
    </location>
    <ligand>
        <name>[4Fe-4S] cluster</name>
        <dbReference type="ChEBI" id="CHEBI:49883"/>
        <label>2</label>
        <note>4Fe-4S-substrate</note>
    </ligand>
</feature>
<keyword evidence="2 12" id="KW-0004">4Fe-4S</keyword>
<evidence type="ECO:0000256" key="10">
    <source>
        <dbReference type="ARBA" id="ARBA00023239"/>
    </source>
</evidence>
<feature type="binding site" evidence="12">
    <location>
        <position position="190"/>
    </location>
    <ligand>
        <name>S-adenosyl-L-methionine</name>
        <dbReference type="ChEBI" id="CHEBI:59789"/>
    </ligand>
</feature>
<dbReference type="UniPathway" id="UPA00344"/>
<dbReference type="Pfam" id="PF06463">
    <property type="entry name" value="Mob_synth_C"/>
    <property type="match status" value="1"/>
</dbReference>
<dbReference type="SFLD" id="SFLDG01383">
    <property type="entry name" value="cyclic_pyranopterin_phosphate"/>
    <property type="match status" value="1"/>
</dbReference>
<evidence type="ECO:0000256" key="5">
    <source>
        <dbReference type="ARBA" id="ARBA00022741"/>
    </source>
</evidence>